<protein>
    <recommendedName>
        <fullName evidence="3">Transcription factor domain-containing protein</fullName>
    </recommendedName>
</protein>
<name>A5E546_LODEL</name>
<reference evidence="1 2" key="1">
    <citation type="journal article" date="2009" name="Nature">
        <title>Evolution of pathogenicity and sexual reproduction in eight Candida genomes.</title>
        <authorList>
            <person name="Butler G."/>
            <person name="Rasmussen M.D."/>
            <person name="Lin M.F."/>
            <person name="Santos M.A."/>
            <person name="Sakthikumar S."/>
            <person name="Munro C.A."/>
            <person name="Rheinbay E."/>
            <person name="Grabherr M."/>
            <person name="Forche A."/>
            <person name="Reedy J.L."/>
            <person name="Agrafioti I."/>
            <person name="Arnaud M.B."/>
            <person name="Bates S."/>
            <person name="Brown A.J."/>
            <person name="Brunke S."/>
            <person name="Costanzo M.C."/>
            <person name="Fitzpatrick D.A."/>
            <person name="de Groot P.W."/>
            <person name="Harris D."/>
            <person name="Hoyer L.L."/>
            <person name="Hube B."/>
            <person name="Klis F.M."/>
            <person name="Kodira C."/>
            <person name="Lennard N."/>
            <person name="Logue M.E."/>
            <person name="Martin R."/>
            <person name="Neiman A.M."/>
            <person name="Nikolaou E."/>
            <person name="Quail M.A."/>
            <person name="Quinn J."/>
            <person name="Santos M.C."/>
            <person name="Schmitzberger F.F."/>
            <person name="Sherlock G."/>
            <person name="Shah P."/>
            <person name="Silverstein K.A."/>
            <person name="Skrzypek M.S."/>
            <person name="Soll D."/>
            <person name="Staggs R."/>
            <person name="Stansfield I."/>
            <person name="Stumpf M.P."/>
            <person name="Sudbery P.E."/>
            <person name="Srikantha T."/>
            <person name="Zeng Q."/>
            <person name="Berman J."/>
            <person name="Berriman M."/>
            <person name="Heitman J."/>
            <person name="Gow N.A."/>
            <person name="Lorenz M.C."/>
            <person name="Birren B.W."/>
            <person name="Kellis M."/>
            <person name="Cuomo C.A."/>
        </authorList>
    </citation>
    <scope>NUCLEOTIDE SEQUENCE [LARGE SCALE GENOMIC DNA]</scope>
    <source>
        <strain evidence="2">ATCC 11503 / BCRC 21390 / CBS 2605 / JCM 1781 / NBRC 1676 / NRRL YB-4239</strain>
    </source>
</reference>
<dbReference type="STRING" id="379508.A5E546"/>
<dbReference type="InParanoid" id="A5E546"/>
<accession>A5E546</accession>
<dbReference type="OrthoDB" id="3546279at2759"/>
<dbReference type="GO" id="GO:0000981">
    <property type="term" value="F:DNA-binding transcription factor activity, RNA polymerase II-specific"/>
    <property type="evidence" value="ECO:0007669"/>
    <property type="project" value="TreeGrafter"/>
</dbReference>
<gene>
    <name evidence="1" type="ORF">LELG_04735</name>
</gene>
<sequence length="476" mass="55482">MEDNFEASSEETSKENCFHELQEPASETIYSPTSSTPSYLSSFTSSPANIVSSLSGHFFTEKDQLTRNLMLTQTTTMLGILNYELRLLKFFDCACINLYCKSMKSEMFLAWKYKVPQLFLQSDLVRLLMFSLAATALSAIMEIDVSDRNNPAHSFGGNDWEFDEDVFKKDVVKQYQAEANDEWCEEDNVHVQATMYFDKTVSGTKRLVGTLLHKQLSPQDVSIAKELTVSGILMFTFLGVQLHGLCKLIEFENQDEPDMISIAAGVRNTMRKCDSLVRQSDLRGILYSEEGDKCQSDDLNYSAFLKNCNYPIIKDLFNHLCDYLGTDEISYQSSQTEQILTRHVEKLRVALYECLSSRQPTSLFIYLMDFTEEFKHLLYAKNPYALRILYVYSCLNFIARFHVRVDKNIWQDYIVWYKEELERQGWGWYEIDHCLFQLVIHDRFMVCMFENFEKLDPIKLYWGSHNEFAILDKYIM</sequence>
<keyword evidence="2" id="KW-1185">Reference proteome</keyword>
<dbReference type="eggNOG" id="ENOG502QW5G">
    <property type="taxonomic scope" value="Eukaryota"/>
</dbReference>
<dbReference type="Proteomes" id="UP000001996">
    <property type="component" value="Unassembled WGS sequence"/>
</dbReference>
<dbReference type="InterPro" id="IPR052400">
    <property type="entry name" value="Zn2-C6_fungal_TF"/>
</dbReference>
<evidence type="ECO:0000313" key="2">
    <source>
        <dbReference type="Proteomes" id="UP000001996"/>
    </source>
</evidence>
<evidence type="ECO:0008006" key="3">
    <source>
        <dbReference type="Google" id="ProtNLM"/>
    </source>
</evidence>
<organism evidence="1 2">
    <name type="scientific">Lodderomyces elongisporus (strain ATCC 11503 / CBS 2605 / JCM 1781 / NBRC 1676 / NRRL YB-4239)</name>
    <name type="common">Yeast</name>
    <name type="synonym">Saccharomyces elongisporus</name>
    <dbReference type="NCBI Taxonomy" id="379508"/>
    <lineage>
        <taxon>Eukaryota</taxon>
        <taxon>Fungi</taxon>
        <taxon>Dikarya</taxon>
        <taxon>Ascomycota</taxon>
        <taxon>Saccharomycotina</taxon>
        <taxon>Pichiomycetes</taxon>
        <taxon>Debaryomycetaceae</taxon>
        <taxon>Candida/Lodderomyces clade</taxon>
        <taxon>Lodderomyces</taxon>
    </lineage>
</organism>
<dbReference type="HOGENOM" id="CLU_034207_0_0_1"/>
<dbReference type="KEGG" id="lel:PVL30_005466"/>
<evidence type="ECO:0000313" key="1">
    <source>
        <dbReference type="EMBL" id="EDK46554.1"/>
    </source>
</evidence>
<dbReference type="AlphaFoldDB" id="A5E546"/>
<dbReference type="VEuPathDB" id="FungiDB:LELG_04735"/>
<dbReference type="EMBL" id="CH981530">
    <property type="protein sequence ID" value="EDK46554.1"/>
    <property type="molecule type" value="Genomic_DNA"/>
</dbReference>
<dbReference type="PANTHER" id="PTHR47657:SF7">
    <property type="entry name" value="STEROL REGULATORY ELEMENT-BINDING PROTEIN ECM22"/>
    <property type="match status" value="1"/>
</dbReference>
<dbReference type="PANTHER" id="PTHR47657">
    <property type="entry name" value="STEROL REGULATORY ELEMENT-BINDING PROTEIN ECM22"/>
    <property type="match status" value="1"/>
</dbReference>
<proteinExistence type="predicted"/>
<dbReference type="GeneID" id="5231135"/>